<accession>A0A2P2Q036</accession>
<evidence type="ECO:0000313" key="1">
    <source>
        <dbReference type="EMBL" id="MBX60331.1"/>
    </source>
</evidence>
<sequence>MLRHPSLLSFSL</sequence>
<reference evidence="1" key="1">
    <citation type="submission" date="2018-02" db="EMBL/GenBank/DDBJ databases">
        <title>Rhizophora mucronata_Transcriptome.</title>
        <authorList>
            <person name="Meera S.P."/>
            <person name="Sreeshan A."/>
            <person name="Augustine A."/>
        </authorList>
    </citation>
    <scope>NUCLEOTIDE SEQUENCE</scope>
    <source>
        <tissue evidence="1">Leaf</tissue>
    </source>
</reference>
<proteinExistence type="predicted"/>
<protein>
    <submittedName>
        <fullName evidence="1">Uncharacterized protein</fullName>
    </submittedName>
</protein>
<dbReference type="EMBL" id="GGEC01079847">
    <property type="protein sequence ID" value="MBX60331.1"/>
    <property type="molecule type" value="Transcribed_RNA"/>
</dbReference>
<organism evidence="1">
    <name type="scientific">Rhizophora mucronata</name>
    <name type="common">Asiatic mangrove</name>
    <dbReference type="NCBI Taxonomy" id="61149"/>
    <lineage>
        <taxon>Eukaryota</taxon>
        <taxon>Viridiplantae</taxon>
        <taxon>Streptophyta</taxon>
        <taxon>Embryophyta</taxon>
        <taxon>Tracheophyta</taxon>
        <taxon>Spermatophyta</taxon>
        <taxon>Magnoliopsida</taxon>
        <taxon>eudicotyledons</taxon>
        <taxon>Gunneridae</taxon>
        <taxon>Pentapetalae</taxon>
        <taxon>rosids</taxon>
        <taxon>fabids</taxon>
        <taxon>Malpighiales</taxon>
        <taxon>Rhizophoraceae</taxon>
        <taxon>Rhizophora</taxon>
    </lineage>
</organism>
<name>A0A2P2Q036_RHIMU</name>